<accession>A0ABS8NBB7</accession>
<protein>
    <submittedName>
        <fullName evidence="3">Uncharacterized protein</fullName>
    </submittedName>
</protein>
<evidence type="ECO:0000313" key="3">
    <source>
        <dbReference type="EMBL" id="MCC9640853.1"/>
    </source>
</evidence>
<proteinExistence type="predicted"/>
<dbReference type="Proteomes" id="UP001430306">
    <property type="component" value="Unassembled WGS sequence"/>
</dbReference>
<gene>
    <name evidence="3" type="ORF">LOC71_01100</name>
</gene>
<reference evidence="3" key="1">
    <citation type="submission" date="2021-11" db="EMBL/GenBank/DDBJ databases">
        <title>Genome sequence.</title>
        <authorList>
            <person name="Sun Q."/>
        </authorList>
    </citation>
    <scope>NUCLEOTIDE SEQUENCE</scope>
    <source>
        <strain evidence="3">JC740</strain>
    </source>
</reference>
<keyword evidence="4" id="KW-1185">Reference proteome</keyword>
<evidence type="ECO:0000256" key="2">
    <source>
        <dbReference type="SAM" id="Phobius"/>
    </source>
</evidence>
<comment type="caution">
    <text evidence="3">The sequence shown here is derived from an EMBL/GenBank/DDBJ whole genome shotgun (WGS) entry which is preliminary data.</text>
</comment>
<organism evidence="3 4">
    <name type="scientific">Rhodopirellula halodulae</name>
    <dbReference type="NCBI Taxonomy" id="2894198"/>
    <lineage>
        <taxon>Bacteria</taxon>
        <taxon>Pseudomonadati</taxon>
        <taxon>Planctomycetota</taxon>
        <taxon>Planctomycetia</taxon>
        <taxon>Pirellulales</taxon>
        <taxon>Pirellulaceae</taxon>
        <taxon>Rhodopirellula</taxon>
    </lineage>
</organism>
<keyword evidence="2" id="KW-1133">Transmembrane helix</keyword>
<keyword evidence="2" id="KW-0472">Membrane</keyword>
<keyword evidence="2" id="KW-0812">Transmembrane</keyword>
<evidence type="ECO:0000256" key="1">
    <source>
        <dbReference type="SAM" id="MobiDB-lite"/>
    </source>
</evidence>
<dbReference type="EMBL" id="JAJKFW010000003">
    <property type="protein sequence ID" value="MCC9640853.1"/>
    <property type="molecule type" value="Genomic_DNA"/>
</dbReference>
<evidence type="ECO:0000313" key="4">
    <source>
        <dbReference type="Proteomes" id="UP001430306"/>
    </source>
</evidence>
<name>A0ABS8NBB7_9BACT</name>
<feature type="region of interest" description="Disordered" evidence="1">
    <location>
        <begin position="35"/>
        <end position="55"/>
    </location>
</feature>
<feature type="transmembrane region" description="Helical" evidence="2">
    <location>
        <begin position="204"/>
        <end position="222"/>
    </location>
</feature>
<dbReference type="RefSeq" id="WP_230270562.1">
    <property type="nucleotide sequence ID" value="NZ_JAJKFW010000003.1"/>
</dbReference>
<sequence>MTTPSTAEYLKTMLEINPVWQSASALQLRRQKLGLPNHESQSSGEESFEEAMANHETRKQARESVATLQKQFFHLSDDELSQRLSELNPKSTPELSATIHRLKTAASERNSFVDLLADDSFDRELVVSLGKAIVLPSSEAGYVRERYLQSLTTKSVRKKAASTSKRIAAQYPALFELERDWLLTLQNPKTSGPASARYTDWGSFRLWFIVIIVVLQIIRIIARG</sequence>